<evidence type="ECO:0000256" key="1">
    <source>
        <dbReference type="SAM" id="MobiDB-lite"/>
    </source>
</evidence>
<evidence type="ECO:0000313" key="2">
    <source>
        <dbReference type="EMBL" id="MEQ2297688.1"/>
    </source>
</evidence>
<accession>A0ABV0YUX9</accession>
<organism evidence="2 3">
    <name type="scientific">Ameca splendens</name>
    <dbReference type="NCBI Taxonomy" id="208324"/>
    <lineage>
        <taxon>Eukaryota</taxon>
        <taxon>Metazoa</taxon>
        <taxon>Chordata</taxon>
        <taxon>Craniata</taxon>
        <taxon>Vertebrata</taxon>
        <taxon>Euteleostomi</taxon>
        <taxon>Actinopterygii</taxon>
        <taxon>Neopterygii</taxon>
        <taxon>Teleostei</taxon>
        <taxon>Neoteleostei</taxon>
        <taxon>Acanthomorphata</taxon>
        <taxon>Ovalentaria</taxon>
        <taxon>Atherinomorphae</taxon>
        <taxon>Cyprinodontiformes</taxon>
        <taxon>Goodeidae</taxon>
        <taxon>Ameca</taxon>
    </lineage>
</organism>
<name>A0ABV0YUX9_9TELE</name>
<dbReference type="Proteomes" id="UP001469553">
    <property type="component" value="Unassembled WGS sequence"/>
</dbReference>
<reference evidence="2 3" key="1">
    <citation type="submission" date="2021-06" db="EMBL/GenBank/DDBJ databases">
        <authorList>
            <person name="Palmer J.M."/>
        </authorList>
    </citation>
    <scope>NUCLEOTIDE SEQUENCE [LARGE SCALE GENOMIC DNA]</scope>
    <source>
        <strain evidence="2 3">AS_MEX2019</strain>
        <tissue evidence="2">Muscle</tissue>
    </source>
</reference>
<protein>
    <submittedName>
        <fullName evidence="2">Uncharacterized protein</fullName>
    </submittedName>
</protein>
<keyword evidence="3" id="KW-1185">Reference proteome</keyword>
<sequence>RREEKRREEKRREEKRREEKRREEKRREDFNVCRKIQGVNCSCLGLEPQVNFFRSGIDFTSSGQRWLDLASLSGCMNSDNRRTLKNSTGQHFLKKRECAASIISPFGPHALQITFLKMWGILTFCGIRGMQKILAFYGIKHE</sequence>
<feature type="region of interest" description="Disordered" evidence="1">
    <location>
        <begin position="1"/>
        <end position="24"/>
    </location>
</feature>
<dbReference type="EMBL" id="JAHRIP010043779">
    <property type="protein sequence ID" value="MEQ2297688.1"/>
    <property type="molecule type" value="Genomic_DNA"/>
</dbReference>
<proteinExistence type="predicted"/>
<comment type="caution">
    <text evidence="2">The sequence shown here is derived from an EMBL/GenBank/DDBJ whole genome shotgun (WGS) entry which is preliminary data.</text>
</comment>
<feature type="non-terminal residue" evidence="2">
    <location>
        <position position="1"/>
    </location>
</feature>
<evidence type="ECO:0000313" key="3">
    <source>
        <dbReference type="Proteomes" id="UP001469553"/>
    </source>
</evidence>
<gene>
    <name evidence="2" type="ORF">AMECASPLE_037149</name>
</gene>